<dbReference type="RefSeq" id="XP_044654636.1">
    <property type="nucleotide sequence ID" value="XM_044798701.1"/>
</dbReference>
<dbReference type="EMBL" id="BOLY01000002">
    <property type="protein sequence ID" value="GIZ40149.1"/>
    <property type="molecule type" value="Genomic_DNA"/>
</dbReference>
<gene>
    <name evidence="1" type="ORF">CKM354_000350100</name>
</gene>
<name>A0A9P3C9M7_9PEZI</name>
<accession>A0A9P3C9M7</accession>
<dbReference type="Proteomes" id="UP000825890">
    <property type="component" value="Unassembled WGS sequence"/>
</dbReference>
<comment type="caution">
    <text evidence="1">The sequence shown here is derived from an EMBL/GenBank/DDBJ whole genome shotgun (WGS) entry which is preliminary data.</text>
</comment>
<evidence type="ECO:0000313" key="1">
    <source>
        <dbReference type="EMBL" id="GIZ40149.1"/>
    </source>
</evidence>
<dbReference type="GeneID" id="68289076"/>
<protein>
    <submittedName>
        <fullName evidence="1">Uncharacterized protein</fullName>
    </submittedName>
</protein>
<keyword evidence="2" id="KW-1185">Reference proteome</keyword>
<dbReference type="AlphaFoldDB" id="A0A9P3C9M7"/>
<proteinExistence type="predicted"/>
<reference evidence="1 2" key="1">
    <citation type="submission" date="2021-01" db="EMBL/GenBank/DDBJ databases">
        <title>Cercospora kikuchii MAFF 305040 whole genome shotgun sequence.</title>
        <authorList>
            <person name="Kashiwa T."/>
            <person name="Suzuki T."/>
        </authorList>
    </citation>
    <scope>NUCLEOTIDE SEQUENCE [LARGE SCALE GENOMIC DNA]</scope>
    <source>
        <strain evidence="1 2">MAFF 305040</strain>
    </source>
</reference>
<sequence>MAEIATEITADGIIDAVRRYLARQQIAGDKEQITAAIKQPEWVLHIQDRMPAFRPEEYTKRNGATRSDRCKKLIRLMENITGGAELLLPWKIPGFYAIIAYN</sequence>
<organism evidence="1 2">
    <name type="scientific">Cercospora kikuchii</name>
    <dbReference type="NCBI Taxonomy" id="84275"/>
    <lineage>
        <taxon>Eukaryota</taxon>
        <taxon>Fungi</taxon>
        <taxon>Dikarya</taxon>
        <taxon>Ascomycota</taxon>
        <taxon>Pezizomycotina</taxon>
        <taxon>Dothideomycetes</taxon>
        <taxon>Dothideomycetidae</taxon>
        <taxon>Mycosphaerellales</taxon>
        <taxon>Mycosphaerellaceae</taxon>
        <taxon>Cercospora</taxon>
    </lineage>
</organism>
<evidence type="ECO:0000313" key="2">
    <source>
        <dbReference type="Proteomes" id="UP000825890"/>
    </source>
</evidence>